<comment type="caution">
    <text evidence="11">The sequence shown here is derived from an EMBL/GenBank/DDBJ whole genome shotgun (WGS) entry which is preliminary data.</text>
</comment>
<evidence type="ECO:0000256" key="9">
    <source>
        <dbReference type="SAM" id="SignalP"/>
    </source>
</evidence>
<dbReference type="SMART" id="SM00220">
    <property type="entry name" value="S_TKc"/>
    <property type="match status" value="1"/>
</dbReference>
<evidence type="ECO:0000256" key="8">
    <source>
        <dbReference type="SAM" id="Phobius"/>
    </source>
</evidence>
<evidence type="ECO:0000256" key="6">
    <source>
        <dbReference type="PROSITE-ProRule" id="PRU10141"/>
    </source>
</evidence>
<keyword evidence="3 6" id="KW-0547">Nucleotide-binding</keyword>
<dbReference type="InterPro" id="IPR017441">
    <property type="entry name" value="Protein_kinase_ATP_BS"/>
</dbReference>
<dbReference type="PROSITE" id="PS00107">
    <property type="entry name" value="PROTEIN_KINASE_ATP"/>
    <property type="match status" value="1"/>
</dbReference>
<evidence type="ECO:0000256" key="2">
    <source>
        <dbReference type="ARBA" id="ARBA00022679"/>
    </source>
</evidence>
<keyword evidence="2" id="KW-0808">Transferase</keyword>
<dbReference type="GO" id="GO:0004674">
    <property type="term" value="F:protein serine/threonine kinase activity"/>
    <property type="evidence" value="ECO:0007669"/>
    <property type="project" value="UniProtKB-KW"/>
</dbReference>
<feature type="signal peptide" evidence="9">
    <location>
        <begin position="1"/>
        <end position="24"/>
    </location>
</feature>
<dbReference type="OMA" id="FWLCRIN"/>
<keyword evidence="12" id="KW-1185">Reference proteome</keyword>
<dbReference type="PROSITE" id="PS00108">
    <property type="entry name" value="PROTEIN_KINASE_ST"/>
    <property type="match status" value="1"/>
</dbReference>
<dbReference type="SUPFAM" id="SSF50985">
    <property type="entry name" value="RCC1/BLIP-II"/>
    <property type="match status" value="1"/>
</dbReference>
<keyword evidence="4 11" id="KW-0418">Kinase</keyword>
<dbReference type="GO" id="GO:0005524">
    <property type="term" value="F:ATP binding"/>
    <property type="evidence" value="ECO:0007669"/>
    <property type="project" value="UniProtKB-UniRule"/>
</dbReference>
<dbReference type="PANTHER" id="PTHR46146">
    <property type="entry name" value="SERINE/THREONINE-PROTEIN KINASE-LIKE PROTEIN CCR4"/>
    <property type="match status" value="1"/>
</dbReference>
<dbReference type="InterPro" id="IPR008271">
    <property type="entry name" value="Ser/Thr_kinase_AS"/>
</dbReference>
<evidence type="ECO:0000256" key="5">
    <source>
        <dbReference type="ARBA" id="ARBA00022840"/>
    </source>
</evidence>
<dbReference type="STRING" id="29655.A0A0K9Q593"/>
<dbReference type="Gene3D" id="1.10.510.10">
    <property type="entry name" value="Transferase(Phosphotransferase) domain 1"/>
    <property type="match status" value="1"/>
</dbReference>
<evidence type="ECO:0000313" key="11">
    <source>
        <dbReference type="EMBL" id="KMZ76446.1"/>
    </source>
</evidence>
<keyword evidence="8" id="KW-0472">Membrane</keyword>
<dbReference type="InterPro" id="IPR000719">
    <property type="entry name" value="Prot_kinase_dom"/>
</dbReference>
<dbReference type="Proteomes" id="UP000036987">
    <property type="component" value="Unassembled WGS sequence"/>
</dbReference>
<evidence type="ECO:0000256" key="3">
    <source>
        <dbReference type="ARBA" id="ARBA00022741"/>
    </source>
</evidence>
<evidence type="ECO:0000313" key="12">
    <source>
        <dbReference type="Proteomes" id="UP000036987"/>
    </source>
</evidence>
<keyword evidence="8" id="KW-0812">Transmembrane</keyword>
<evidence type="ECO:0000259" key="10">
    <source>
        <dbReference type="PROSITE" id="PS50011"/>
    </source>
</evidence>
<sequence>MNSIHFSVVFLVVLVFVAVVGVKATGSASTIAIIYGTGTVCGIQAKLPRRSIVCARGSEEPVHLMPNVSFASISGGRDYFCGITETRTGDLNSMFCWTTNKNDTQQKRIYTGQTPLDQVSVGITHVSAVQNETTIDFWRPRGFHNPVHGKYSSLTSGKDFTCAIGSDDTVSCWGSPTGNNVMKSFSNLKMSTIVAGTSHVCGIRTNGSLVCHGNDDNLHLDSGNEIFSQLAVGENYVCGILNTNQTVVCWGNGVVRHSPVGNEPLVLIVAGGNLTCGLLSRNLTITCWLPTTTSTHQELSPTPTALQSLPHFLPGFCKPSDHSCECAIFPNSETLCSGTGVICKPCMRNDTTQSPEESSQGGGRSRWFLPFVIVGSVGSFMGICTFVYWMVTKFCKREKVHNSVQPTIAGGSTNSSQKKRSTPNSRSPSLVRSVSNSIFLSNSLKLISKSSSIFRRIDRQKSGSSSTMDRNKEFTFEELSKATNQFALSAKIGQGSFGTVYKGKLSDGREVAIKRSDAGIKGKRPIEEKENAFISELELFSRIHHKHLVGFIGFCKEEHEMLLVYEYMKNESLFNHLHATPAITDDDAEILKSWKTRIKILLDVARGIDYLHNYAVPPIIHRDIKSSNILLDRNWTAKVSDFGLSLSESGSDSEGTHSSIKTAGTLGYMDPEYYGLNHLTTKSDVYGFGVVMLEVLTGKKAIFKDEGRIPISVVEYVEEKMKGGRGKVEDVLDERVRVSKRENMEAIELVANTAMFCVRLEGIERPNIGDVMNNLEIAFAQFEQTPSHHHVVDIADDDITFR</sequence>
<name>A0A0K9Q593_ZOSMR</name>
<dbReference type="PANTHER" id="PTHR46146:SF3">
    <property type="entry name" value="SERINE_THREONINE-PROTEIN KINASE-LIKE PROTEIN CCR3-RELATED"/>
    <property type="match status" value="1"/>
</dbReference>
<dbReference type="InterPro" id="IPR009091">
    <property type="entry name" value="RCC1/BLIP-II"/>
</dbReference>
<dbReference type="FunFam" id="3.30.200.20:FF:000039">
    <property type="entry name" value="receptor-like protein kinase FERONIA"/>
    <property type="match status" value="1"/>
</dbReference>
<dbReference type="AlphaFoldDB" id="A0A0K9Q593"/>
<dbReference type="SUPFAM" id="SSF56112">
    <property type="entry name" value="Protein kinase-like (PK-like)"/>
    <property type="match status" value="1"/>
</dbReference>
<evidence type="ECO:0000256" key="7">
    <source>
        <dbReference type="SAM" id="MobiDB-lite"/>
    </source>
</evidence>
<dbReference type="InterPro" id="IPR011009">
    <property type="entry name" value="Kinase-like_dom_sf"/>
</dbReference>
<feature type="chain" id="PRO_5005528166" evidence="9">
    <location>
        <begin position="25"/>
        <end position="802"/>
    </location>
</feature>
<keyword evidence="8" id="KW-1133">Transmembrane helix</keyword>
<dbReference type="EMBL" id="LFYR01000025">
    <property type="protein sequence ID" value="KMZ76446.1"/>
    <property type="molecule type" value="Genomic_DNA"/>
</dbReference>
<keyword evidence="9" id="KW-0732">Signal</keyword>
<dbReference type="OrthoDB" id="61110at2759"/>
<keyword evidence="1" id="KW-0723">Serine/threonine-protein kinase</keyword>
<dbReference type="Gene3D" id="3.30.200.20">
    <property type="entry name" value="Phosphorylase Kinase, domain 1"/>
    <property type="match status" value="1"/>
</dbReference>
<reference evidence="12" key="1">
    <citation type="journal article" date="2016" name="Nature">
        <title>The genome of the seagrass Zostera marina reveals angiosperm adaptation to the sea.</title>
        <authorList>
            <person name="Olsen J.L."/>
            <person name="Rouze P."/>
            <person name="Verhelst B."/>
            <person name="Lin Y.-C."/>
            <person name="Bayer T."/>
            <person name="Collen J."/>
            <person name="Dattolo E."/>
            <person name="De Paoli E."/>
            <person name="Dittami S."/>
            <person name="Maumus F."/>
            <person name="Michel G."/>
            <person name="Kersting A."/>
            <person name="Lauritano C."/>
            <person name="Lohaus R."/>
            <person name="Toepel M."/>
            <person name="Tonon T."/>
            <person name="Vanneste K."/>
            <person name="Amirebrahimi M."/>
            <person name="Brakel J."/>
            <person name="Bostroem C."/>
            <person name="Chovatia M."/>
            <person name="Grimwood J."/>
            <person name="Jenkins J.W."/>
            <person name="Jueterbock A."/>
            <person name="Mraz A."/>
            <person name="Stam W.T."/>
            <person name="Tice H."/>
            <person name="Bornberg-Bauer E."/>
            <person name="Green P.J."/>
            <person name="Pearson G.A."/>
            <person name="Procaccini G."/>
            <person name="Duarte C.M."/>
            <person name="Schmutz J."/>
            <person name="Reusch T.B.H."/>
            <person name="Van de Peer Y."/>
        </authorList>
    </citation>
    <scope>NUCLEOTIDE SEQUENCE [LARGE SCALE GENOMIC DNA]</scope>
    <source>
        <strain evidence="12">cv. Finnish</strain>
    </source>
</reference>
<feature type="binding site" evidence="6">
    <location>
        <position position="514"/>
    </location>
    <ligand>
        <name>ATP</name>
        <dbReference type="ChEBI" id="CHEBI:30616"/>
    </ligand>
</feature>
<evidence type="ECO:0000256" key="4">
    <source>
        <dbReference type="ARBA" id="ARBA00022777"/>
    </source>
</evidence>
<protein>
    <submittedName>
        <fullName evidence="11">Putative Kinase</fullName>
    </submittedName>
</protein>
<dbReference type="Pfam" id="PF00069">
    <property type="entry name" value="Pkinase"/>
    <property type="match status" value="1"/>
</dbReference>
<keyword evidence="5 6" id="KW-0067">ATP-binding</keyword>
<dbReference type="Gene3D" id="2.130.10.30">
    <property type="entry name" value="Regulator of chromosome condensation 1/beta-lactamase-inhibitor protein II"/>
    <property type="match status" value="2"/>
</dbReference>
<dbReference type="PROSITE" id="PS50011">
    <property type="entry name" value="PROTEIN_KINASE_DOM"/>
    <property type="match status" value="1"/>
</dbReference>
<accession>A0A0K9Q593</accession>
<feature type="domain" description="Protein kinase" evidence="10">
    <location>
        <begin position="486"/>
        <end position="756"/>
    </location>
</feature>
<evidence type="ECO:0000256" key="1">
    <source>
        <dbReference type="ARBA" id="ARBA00022527"/>
    </source>
</evidence>
<proteinExistence type="predicted"/>
<feature type="transmembrane region" description="Helical" evidence="8">
    <location>
        <begin position="367"/>
        <end position="391"/>
    </location>
</feature>
<gene>
    <name evidence="11" type="ORF">ZOSMA_101G00300</name>
</gene>
<organism evidence="11 12">
    <name type="scientific">Zostera marina</name>
    <name type="common">Eelgrass</name>
    <dbReference type="NCBI Taxonomy" id="29655"/>
    <lineage>
        <taxon>Eukaryota</taxon>
        <taxon>Viridiplantae</taxon>
        <taxon>Streptophyta</taxon>
        <taxon>Embryophyta</taxon>
        <taxon>Tracheophyta</taxon>
        <taxon>Spermatophyta</taxon>
        <taxon>Magnoliopsida</taxon>
        <taxon>Liliopsida</taxon>
        <taxon>Zosteraceae</taxon>
        <taxon>Zostera</taxon>
    </lineage>
</organism>
<dbReference type="CDD" id="cd14066">
    <property type="entry name" value="STKc_IRAK"/>
    <property type="match status" value="1"/>
</dbReference>
<feature type="region of interest" description="Disordered" evidence="7">
    <location>
        <begin position="406"/>
        <end position="430"/>
    </location>
</feature>